<dbReference type="Pfam" id="PF01969">
    <property type="entry name" value="Ni_insertion"/>
    <property type="match status" value="1"/>
</dbReference>
<dbReference type="InterPro" id="IPR002822">
    <property type="entry name" value="Ni_insertion"/>
</dbReference>
<dbReference type="PANTHER" id="PTHR36566:SF1">
    <property type="entry name" value="PYRIDINIUM-3,5-BISTHIOCARBOXYLIC ACID MONONUCLEOTIDE NICKEL INSERTION PROTEIN"/>
    <property type="match status" value="1"/>
</dbReference>
<dbReference type="EMBL" id="QMIE01000003">
    <property type="protein sequence ID" value="TVM18880.1"/>
    <property type="molecule type" value="Genomic_DNA"/>
</dbReference>
<gene>
    <name evidence="2" type="ORF">DPQ33_05330</name>
</gene>
<proteinExistence type="predicted"/>
<reference evidence="2 3" key="1">
    <citation type="submission" date="2018-06" db="EMBL/GenBank/DDBJ databases">
        <title>Complete genome of Desulfovibrio indonesiensis P37SLT.</title>
        <authorList>
            <person name="Crispim J.S."/>
            <person name="Vidigal P.M.P."/>
            <person name="Silva L.C.F."/>
            <person name="Laguardia C.N."/>
            <person name="Araujo L.C."/>
            <person name="Dias R.S."/>
            <person name="Sousa M.P."/>
            <person name="Paula S.O."/>
            <person name="Silva C."/>
        </authorList>
    </citation>
    <scope>NUCLEOTIDE SEQUENCE [LARGE SCALE GENOMIC DNA]</scope>
    <source>
        <strain evidence="2 3">P37SLT</strain>
    </source>
</reference>
<comment type="caution">
    <text evidence="2">The sequence shown here is derived from an EMBL/GenBank/DDBJ whole genome shotgun (WGS) entry which is preliminary data.</text>
</comment>
<evidence type="ECO:0000313" key="2">
    <source>
        <dbReference type="EMBL" id="TVM18880.1"/>
    </source>
</evidence>
<keyword evidence="1" id="KW-0533">Nickel</keyword>
<dbReference type="Gene3D" id="3.30.70.1380">
    <property type="entry name" value="Transcriptional regulatory protein pf0864 domain like"/>
    <property type="match status" value="1"/>
</dbReference>
<dbReference type="PANTHER" id="PTHR36566">
    <property type="entry name" value="NICKEL INSERTION PROTEIN-RELATED"/>
    <property type="match status" value="1"/>
</dbReference>
<sequence length="382" mass="40938">MMRLYLDLSYGIGGDMLLAALADAGLDLHPLAEIFRNAGLTAQLCAAPEMRSGISGKRLFLEQAGDQPLRTMPDIEALLDALPVSDAVRERSRAAFWRLAEAEAAVHGCEVDKIHFHEVGAVDTLADVVGAAWALETLGISEVRASAIPWFTGTVCCAHGELPLPAPAVVKLLDGKPVRPSSFTQEMVTPTGALLLDMLVDTYDDAGSAGPAGRLAASGLGYGARDSGGGLRVFLLEDDGAVRETVWVLESHIDHLSGEDLGRAFEGIFAAGALDVLALHGIMKKSRPAVALRVVCEDAHLTDVEAAFFRETLTLGIRRTRTERTALPRKEATMQTPWGEVRAKEYTLGGQTFIVPEDDDLAEMARRTGQSTAALRRLLMAK</sequence>
<protein>
    <submittedName>
        <fullName evidence="2">TIGR00299 family protein</fullName>
    </submittedName>
</protein>
<name>A0A7M3MI02_9BACT</name>
<dbReference type="OrthoDB" id="9765625at2"/>
<dbReference type="AlphaFoldDB" id="A0A7M3MI02"/>
<organism evidence="2 3">
    <name type="scientific">Oceanidesulfovibrio indonesiensis</name>
    <dbReference type="NCBI Taxonomy" id="54767"/>
    <lineage>
        <taxon>Bacteria</taxon>
        <taxon>Pseudomonadati</taxon>
        <taxon>Thermodesulfobacteriota</taxon>
        <taxon>Desulfovibrionia</taxon>
        <taxon>Desulfovibrionales</taxon>
        <taxon>Desulfovibrionaceae</taxon>
        <taxon>Oceanidesulfovibrio</taxon>
    </lineage>
</organism>
<dbReference type="Proteomes" id="UP000448292">
    <property type="component" value="Unassembled WGS sequence"/>
</dbReference>
<accession>A0A7M3MI02</accession>
<evidence type="ECO:0000256" key="1">
    <source>
        <dbReference type="ARBA" id="ARBA00022596"/>
    </source>
</evidence>
<keyword evidence="3" id="KW-1185">Reference proteome</keyword>
<evidence type="ECO:0000313" key="3">
    <source>
        <dbReference type="Proteomes" id="UP000448292"/>
    </source>
</evidence>